<dbReference type="PANTHER" id="PTHR46890:SF48">
    <property type="entry name" value="RNA-DIRECTED DNA POLYMERASE"/>
    <property type="match status" value="1"/>
</dbReference>
<accession>A0A5B6WUI8</accession>
<dbReference type="OrthoDB" id="9802488at2759"/>
<dbReference type="SUPFAM" id="SSF56672">
    <property type="entry name" value="DNA/RNA polymerases"/>
    <property type="match status" value="1"/>
</dbReference>
<keyword evidence="2" id="KW-0808">Transferase</keyword>
<keyword evidence="3" id="KW-1185">Reference proteome</keyword>
<evidence type="ECO:0000313" key="2">
    <source>
        <dbReference type="EMBL" id="KAA3485113.1"/>
    </source>
</evidence>
<dbReference type="InterPro" id="IPR000477">
    <property type="entry name" value="RT_dom"/>
</dbReference>
<evidence type="ECO:0000313" key="3">
    <source>
        <dbReference type="Proteomes" id="UP000325315"/>
    </source>
</evidence>
<evidence type="ECO:0000259" key="1">
    <source>
        <dbReference type="PROSITE" id="PS50878"/>
    </source>
</evidence>
<organism evidence="2 3">
    <name type="scientific">Gossypium australe</name>
    <dbReference type="NCBI Taxonomy" id="47621"/>
    <lineage>
        <taxon>Eukaryota</taxon>
        <taxon>Viridiplantae</taxon>
        <taxon>Streptophyta</taxon>
        <taxon>Embryophyta</taxon>
        <taxon>Tracheophyta</taxon>
        <taxon>Spermatophyta</taxon>
        <taxon>Magnoliopsida</taxon>
        <taxon>eudicotyledons</taxon>
        <taxon>Gunneridae</taxon>
        <taxon>Pentapetalae</taxon>
        <taxon>rosids</taxon>
        <taxon>malvids</taxon>
        <taxon>Malvales</taxon>
        <taxon>Malvaceae</taxon>
        <taxon>Malvoideae</taxon>
        <taxon>Gossypium</taxon>
    </lineage>
</organism>
<proteinExistence type="predicted"/>
<dbReference type="EMBL" id="SMMG02000002">
    <property type="protein sequence ID" value="KAA3485113.1"/>
    <property type="molecule type" value="Genomic_DNA"/>
</dbReference>
<gene>
    <name evidence="2" type="ORF">EPI10_007140</name>
</gene>
<reference evidence="3" key="1">
    <citation type="journal article" date="2019" name="Plant Biotechnol. J.">
        <title>Genome sequencing of the Australian wild diploid species Gossypium australe highlights disease resistance and delayed gland morphogenesis.</title>
        <authorList>
            <person name="Cai Y."/>
            <person name="Cai X."/>
            <person name="Wang Q."/>
            <person name="Wang P."/>
            <person name="Zhang Y."/>
            <person name="Cai C."/>
            <person name="Xu Y."/>
            <person name="Wang K."/>
            <person name="Zhou Z."/>
            <person name="Wang C."/>
            <person name="Geng S."/>
            <person name="Li B."/>
            <person name="Dong Q."/>
            <person name="Hou Y."/>
            <person name="Wang H."/>
            <person name="Ai P."/>
            <person name="Liu Z."/>
            <person name="Yi F."/>
            <person name="Sun M."/>
            <person name="An G."/>
            <person name="Cheng J."/>
            <person name="Zhang Y."/>
            <person name="Shi Q."/>
            <person name="Xie Y."/>
            <person name="Shi X."/>
            <person name="Chang Y."/>
            <person name="Huang F."/>
            <person name="Chen Y."/>
            <person name="Hong S."/>
            <person name="Mi L."/>
            <person name="Sun Q."/>
            <person name="Zhang L."/>
            <person name="Zhou B."/>
            <person name="Peng R."/>
            <person name="Zhang X."/>
            <person name="Liu F."/>
        </authorList>
    </citation>
    <scope>NUCLEOTIDE SEQUENCE [LARGE SCALE GENOMIC DNA]</scope>
    <source>
        <strain evidence="3">cv. PA1801</strain>
    </source>
</reference>
<feature type="domain" description="Reverse transcriptase" evidence="1">
    <location>
        <begin position="57"/>
        <end position="341"/>
    </location>
</feature>
<dbReference type="Pfam" id="PF00078">
    <property type="entry name" value="RVT_1"/>
    <property type="match status" value="1"/>
</dbReference>
<keyword evidence="2" id="KW-0695">RNA-directed DNA polymerase</keyword>
<dbReference type="InterPro" id="IPR052343">
    <property type="entry name" value="Retrotransposon-Effector_Assoc"/>
</dbReference>
<dbReference type="PROSITE" id="PS50878">
    <property type="entry name" value="RT_POL"/>
    <property type="match status" value="1"/>
</dbReference>
<keyword evidence="2" id="KW-0548">Nucleotidyltransferase</keyword>
<sequence length="369" mass="42222">MQLFPKGNVRHLIHSISDHCPILIHTGNEKSFKRRPRFKFEKYWHIVGKDVEVFCLGILNEDKDFKSTNSTDVVLIPKTPNPTNFVNFRSISLCTVLYKIVAKTIANRLQNYIGRCIDSAQSAFVPGRLISNNMLIAYKILHTLRQKRTGKRGFMAVKLDMSKAYDRVEWGFLKDVMLRMGFAKEWVTLVMKCVSTVSYAVNINGNRGRIFQPTRGLRQGDPLNPYLFLICSEELSTLIRLAVREGVLKGVNASRRGLAISHLLFADDCILFGEATKERASFLKDILKEYEQCFNQCVNFNKLTIFFSCNTSRGTKSIKELDSRVRLLSQGEKEIFIKSVLQAIPNYAMTCFLLPKSLYGELENIFAKF</sequence>
<name>A0A5B6WUI8_9ROSI</name>
<dbReference type="PANTHER" id="PTHR46890">
    <property type="entry name" value="NON-LTR RETROLELEMENT REVERSE TRANSCRIPTASE-LIKE PROTEIN-RELATED"/>
    <property type="match status" value="1"/>
</dbReference>
<dbReference type="GO" id="GO:0003964">
    <property type="term" value="F:RNA-directed DNA polymerase activity"/>
    <property type="evidence" value="ECO:0007669"/>
    <property type="project" value="UniProtKB-KW"/>
</dbReference>
<dbReference type="Proteomes" id="UP000325315">
    <property type="component" value="Unassembled WGS sequence"/>
</dbReference>
<dbReference type="AlphaFoldDB" id="A0A5B6WUI8"/>
<dbReference type="CDD" id="cd01650">
    <property type="entry name" value="RT_nLTR_like"/>
    <property type="match status" value="1"/>
</dbReference>
<comment type="caution">
    <text evidence="2">The sequence shown here is derived from an EMBL/GenBank/DDBJ whole genome shotgun (WGS) entry which is preliminary data.</text>
</comment>
<protein>
    <submittedName>
        <fullName evidence="2">Reverse transcriptase</fullName>
    </submittedName>
</protein>
<dbReference type="InterPro" id="IPR043502">
    <property type="entry name" value="DNA/RNA_pol_sf"/>
</dbReference>